<comment type="caution">
    <text evidence="1">The sequence shown here is derived from an EMBL/GenBank/DDBJ whole genome shotgun (WGS) entry which is preliminary data.</text>
</comment>
<protein>
    <submittedName>
        <fullName evidence="1">YlzJ-like family protein</fullName>
    </submittedName>
</protein>
<dbReference type="InterPro" id="IPR025619">
    <property type="entry name" value="YlzJ"/>
</dbReference>
<dbReference type="Proteomes" id="UP001148125">
    <property type="component" value="Unassembled WGS sequence"/>
</dbReference>
<proteinExistence type="predicted"/>
<name>A0ABT5VC37_9BACI</name>
<evidence type="ECO:0000313" key="2">
    <source>
        <dbReference type="Proteomes" id="UP001148125"/>
    </source>
</evidence>
<dbReference type="EMBL" id="JAOTPO010000003">
    <property type="protein sequence ID" value="MDE5412907.1"/>
    <property type="molecule type" value="Genomic_DNA"/>
</dbReference>
<dbReference type="Pfam" id="PF14035">
    <property type="entry name" value="YlzJ"/>
    <property type="match status" value="1"/>
</dbReference>
<organism evidence="1 2">
    <name type="scientific">Alkalihalobacterium chitinilyticum</name>
    <dbReference type="NCBI Taxonomy" id="2980103"/>
    <lineage>
        <taxon>Bacteria</taxon>
        <taxon>Bacillati</taxon>
        <taxon>Bacillota</taxon>
        <taxon>Bacilli</taxon>
        <taxon>Bacillales</taxon>
        <taxon>Bacillaceae</taxon>
        <taxon>Alkalihalobacterium</taxon>
    </lineage>
</organism>
<sequence length="73" mass="8294">MILYTMLPEEMIFPQDETSFSKQQTIPVEGGLLVVEDIGESQYKVIRLISSDPSQYLNDNYSPGRIIMGKPQL</sequence>
<dbReference type="RefSeq" id="WP_275117537.1">
    <property type="nucleotide sequence ID" value="NZ_JAOTPO010000003.1"/>
</dbReference>
<keyword evidence="2" id="KW-1185">Reference proteome</keyword>
<evidence type="ECO:0000313" key="1">
    <source>
        <dbReference type="EMBL" id="MDE5412907.1"/>
    </source>
</evidence>
<gene>
    <name evidence="1" type="ORF">N7Z68_05885</name>
</gene>
<reference evidence="1" key="1">
    <citation type="submission" date="2024-05" db="EMBL/GenBank/DDBJ databases">
        <title>Alkalihalobacillus sp. strain MEB203 novel alkaliphilic bacterium from Lonar Lake, India.</title>
        <authorList>
            <person name="Joshi A."/>
            <person name="Thite S."/>
            <person name="Mengade P."/>
        </authorList>
    </citation>
    <scope>NUCLEOTIDE SEQUENCE</scope>
    <source>
        <strain evidence="1">MEB 203</strain>
    </source>
</reference>
<accession>A0ABT5VC37</accession>